<evidence type="ECO:0000313" key="8">
    <source>
        <dbReference type="EMBL" id="MTD13431.1"/>
    </source>
</evidence>
<keyword evidence="2" id="KW-0805">Transcription regulation</keyword>
<evidence type="ECO:0000313" key="9">
    <source>
        <dbReference type="Proteomes" id="UP000460221"/>
    </source>
</evidence>
<evidence type="ECO:0000256" key="3">
    <source>
        <dbReference type="ARBA" id="ARBA00023125"/>
    </source>
</evidence>
<dbReference type="SUPFAM" id="SSF46689">
    <property type="entry name" value="Homeodomain-like"/>
    <property type="match status" value="1"/>
</dbReference>
<gene>
    <name evidence="8" type="ORF">GIS00_05665</name>
</gene>
<dbReference type="Gene3D" id="1.10.357.10">
    <property type="entry name" value="Tetracycline Repressor, domain 2"/>
    <property type="match status" value="1"/>
</dbReference>
<evidence type="ECO:0000256" key="5">
    <source>
        <dbReference type="PROSITE-ProRule" id="PRU00335"/>
    </source>
</evidence>
<keyword evidence="3 5" id="KW-0238">DNA-binding</keyword>
<keyword evidence="9" id="KW-1185">Reference proteome</keyword>
<evidence type="ECO:0000256" key="1">
    <source>
        <dbReference type="ARBA" id="ARBA00022491"/>
    </source>
</evidence>
<dbReference type="AlphaFoldDB" id="A0A7K1FH34"/>
<dbReference type="Proteomes" id="UP000460221">
    <property type="component" value="Unassembled WGS sequence"/>
</dbReference>
<feature type="domain" description="HTH tetR-type" evidence="7">
    <location>
        <begin position="89"/>
        <end position="149"/>
    </location>
</feature>
<dbReference type="SUPFAM" id="SSF48498">
    <property type="entry name" value="Tetracyclin repressor-like, C-terminal domain"/>
    <property type="match status" value="1"/>
</dbReference>
<dbReference type="InterPro" id="IPR009057">
    <property type="entry name" value="Homeodomain-like_sf"/>
</dbReference>
<comment type="caution">
    <text evidence="8">The sequence shown here is derived from an EMBL/GenBank/DDBJ whole genome shotgun (WGS) entry which is preliminary data.</text>
</comment>
<evidence type="ECO:0000256" key="4">
    <source>
        <dbReference type="ARBA" id="ARBA00023163"/>
    </source>
</evidence>
<dbReference type="PRINTS" id="PR00455">
    <property type="entry name" value="HTHTETR"/>
</dbReference>
<protein>
    <submittedName>
        <fullName evidence="8">TetR family transcriptional regulator</fullName>
    </submittedName>
</protein>
<dbReference type="Gene3D" id="1.10.10.60">
    <property type="entry name" value="Homeodomain-like"/>
    <property type="match status" value="1"/>
</dbReference>
<keyword evidence="1" id="KW-0678">Repressor</keyword>
<keyword evidence="4" id="KW-0804">Transcription</keyword>
<feature type="region of interest" description="Disordered" evidence="6">
    <location>
        <begin position="52"/>
        <end position="86"/>
    </location>
</feature>
<dbReference type="InterPro" id="IPR041490">
    <property type="entry name" value="KstR2_TetR_C"/>
</dbReference>
<dbReference type="EMBL" id="WLYK01000001">
    <property type="protein sequence ID" value="MTD13431.1"/>
    <property type="molecule type" value="Genomic_DNA"/>
</dbReference>
<dbReference type="PANTHER" id="PTHR30055:SF175">
    <property type="entry name" value="HTH-TYPE TRANSCRIPTIONAL REPRESSOR KSTR2"/>
    <property type="match status" value="1"/>
</dbReference>
<dbReference type="Pfam" id="PF00440">
    <property type="entry name" value="TetR_N"/>
    <property type="match status" value="1"/>
</dbReference>
<dbReference type="GO" id="GO:0000976">
    <property type="term" value="F:transcription cis-regulatory region binding"/>
    <property type="evidence" value="ECO:0007669"/>
    <property type="project" value="TreeGrafter"/>
</dbReference>
<dbReference type="InterPro" id="IPR036271">
    <property type="entry name" value="Tet_transcr_reg_TetR-rel_C_sf"/>
</dbReference>
<dbReference type="PANTHER" id="PTHR30055">
    <property type="entry name" value="HTH-TYPE TRANSCRIPTIONAL REGULATOR RUTR"/>
    <property type="match status" value="1"/>
</dbReference>
<feature type="DNA-binding region" description="H-T-H motif" evidence="5">
    <location>
        <begin position="112"/>
        <end position="131"/>
    </location>
</feature>
<evidence type="ECO:0000256" key="6">
    <source>
        <dbReference type="SAM" id="MobiDB-lite"/>
    </source>
</evidence>
<feature type="region of interest" description="Disordered" evidence="6">
    <location>
        <begin position="280"/>
        <end position="304"/>
    </location>
</feature>
<dbReference type="InterPro" id="IPR050109">
    <property type="entry name" value="HTH-type_TetR-like_transc_reg"/>
</dbReference>
<name>A0A7K1FH34_9ACTN</name>
<dbReference type="InterPro" id="IPR001647">
    <property type="entry name" value="HTH_TetR"/>
</dbReference>
<proteinExistence type="predicted"/>
<dbReference type="PROSITE" id="PS50977">
    <property type="entry name" value="HTH_TETR_2"/>
    <property type="match status" value="1"/>
</dbReference>
<accession>A0A7K1FH34</accession>
<dbReference type="GO" id="GO:0003700">
    <property type="term" value="F:DNA-binding transcription factor activity"/>
    <property type="evidence" value="ECO:0007669"/>
    <property type="project" value="TreeGrafter"/>
</dbReference>
<evidence type="ECO:0000256" key="2">
    <source>
        <dbReference type="ARBA" id="ARBA00023015"/>
    </source>
</evidence>
<organism evidence="8 9">
    <name type="scientific">Nakamurella alba</name>
    <dbReference type="NCBI Taxonomy" id="2665158"/>
    <lineage>
        <taxon>Bacteria</taxon>
        <taxon>Bacillati</taxon>
        <taxon>Actinomycetota</taxon>
        <taxon>Actinomycetes</taxon>
        <taxon>Nakamurellales</taxon>
        <taxon>Nakamurellaceae</taxon>
        <taxon>Nakamurella</taxon>
    </lineage>
</organism>
<dbReference type="Pfam" id="PF17932">
    <property type="entry name" value="TetR_C_24"/>
    <property type="match status" value="1"/>
</dbReference>
<reference evidence="8 9" key="1">
    <citation type="submission" date="2019-11" db="EMBL/GenBank/DDBJ databases">
        <authorList>
            <person name="Jiang L.-Q."/>
        </authorList>
    </citation>
    <scope>NUCLEOTIDE SEQUENCE [LARGE SCALE GENOMIC DNA]</scope>
    <source>
        <strain evidence="8 9">YIM 132087</strain>
    </source>
</reference>
<evidence type="ECO:0000259" key="7">
    <source>
        <dbReference type="PROSITE" id="PS50977"/>
    </source>
</evidence>
<sequence length="304" mass="33678">MPRNGFQVNRPTPFPSRVTYRLYGRCQTVRTPAVRPPSRRFRGIHQPIGIVSAGKRAPPGRSSIATQGVGMAQSGRAGAAKPVERKPREDRWQEIVAVATQIFYEKGYQGASLQDLADRVGILKGSVYYYIASKQDLLVAVIEEVHRAGIENIEKLAATEGNALTRLQRVVIGHIEHVARNLISTTVFLHELNSLSDENRARILGDAHSYQQVFRNLIVEGKREGVVREEIDAKIGALSILGSLNWIYRWYRDGGEFPARTIGLQFADLHVHSLATAKGLAELEPPDPAPKPARRRRTPAAAKA</sequence>